<proteinExistence type="predicted"/>
<protein>
    <submittedName>
        <fullName evidence="2">ATP synthase subunit 8</fullName>
    </submittedName>
</protein>
<gene>
    <name evidence="2" type="primary">atp8</name>
</gene>
<evidence type="ECO:0000313" key="2">
    <source>
        <dbReference type="EMBL" id="QQY85600.1"/>
    </source>
</evidence>
<sequence length="58" mass="7022">MPQLDLLWFLFNFLLAWLLIITFFFCLIKQNWFSTPLNEGEGNSLNTEKQNPQISWNW</sequence>
<accession>A0A7U1ARI6</accession>
<keyword evidence="1" id="KW-0812">Transmembrane</keyword>
<keyword evidence="1" id="KW-1133">Transmembrane helix</keyword>
<organism evidence="2">
    <name type="scientific">Stichopus chloronotus</name>
    <name type="common">Black sea cucumber</name>
    <dbReference type="NCBI Taxonomy" id="240144"/>
    <lineage>
        <taxon>Eukaryota</taxon>
        <taxon>Metazoa</taxon>
        <taxon>Echinodermata</taxon>
        <taxon>Eleutherozoa</taxon>
        <taxon>Echinozoa</taxon>
        <taxon>Holothuroidea</taxon>
        <taxon>Aspidochirotacea</taxon>
        <taxon>Aspidochirotida</taxon>
        <taxon>Stichopodidae</taxon>
        <taxon>Stichopus</taxon>
    </lineage>
</organism>
<geneLocation type="mitochondrion" evidence="2"/>
<keyword evidence="2" id="KW-0496">Mitochondrion</keyword>
<reference evidence="2" key="1">
    <citation type="submission" date="2020-11" db="EMBL/GenBank/DDBJ databases">
        <title>Complete Mitochondrial Genome of Stichopus chloronotus.</title>
        <authorList>
            <person name="Huang W."/>
        </authorList>
    </citation>
    <scope>NUCLEOTIDE SEQUENCE</scope>
    <source>
        <strain evidence="2">Lv</strain>
    </source>
</reference>
<dbReference type="AlphaFoldDB" id="A0A7U1ARI6"/>
<dbReference type="GeneID" id="65318653"/>
<dbReference type="EMBL" id="MW218897">
    <property type="protein sequence ID" value="QQY85600.1"/>
    <property type="molecule type" value="Genomic_DNA"/>
</dbReference>
<dbReference type="RefSeq" id="YP_010118233.1">
    <property type="nucleotide sequence ID" value="NC_056131.1"/>
</dbReference>
<name>A0A7U1ARI6_STICL</name>
<feature type="transmembrane region" description="Helical" evidence="1">
    <location>
        <begin position="6"/>
        <end position="28"/>
    </location>
</feature>
<evidence type="ECO:0000256" key="1">
    <source>
        <dbReference type="SAM" id="Phobius"/>
    </source>
</evidence>
<keyword evidence="1" id="KW-0472">Membrane</keyword>